<evidence type="ECO:0000256" key="3">
    <source>
        <dbReference type="ARBA" id="ARBA00022679"/>
    </source>
</evidence>
<evidence type="ECO:0000259" key="7">
    <source>
        <dbReference type="PROSITE" id="PS50011"/>
    </source>
</evidence>
<dbReference type="OrthoDB" id="4062651at2759"/>
<dbReference type="InterPro" id="IPR000719">
    <property type="entry name" value="Prot_kinase_dom"/>
</dbReference>
<feature type="domain" description="Protein kinase" evidence="7">
    <location>
        <begin position="141"/>
        <end position="382"/>
    </location>
</feature>
<dbReference type="Gene3D" id="1.10.510.10">
    <property type="entry name" value="Transferase(Phosphotransferase) domain 1"/>
    <property type="match status" value="1"/>
</dbReference>
<organism evidence="8 9">
    <name type="scientific">Viridothelium virens</name>
    <name type="common">Speckled blister lichen</name>
    <name type="synonym">Trypethelium virens</name>
    <dbReference type="NCBI Taxonomy" id="1048519"/>
    <lineage>
        <taxon>Eukaryota</taxon>
        <taxon>Fungi</taxon>
        <taxon>Dikarya</taxon>
        <taxon>Ascomycota</taxon>
        <taxon>Pezizomycotina</taxon>
        <taxon>Dothideomycetes</taxon>
        <taxon>Dothideomycetes incertae sedis</taxon>
        <taxon>Trypetheliales</taxon>
        <taxon>Trypetheliaceae</taxon>
        <taxon>Viridothelium</taxon>
    </lineage>
</organism>
<keyword evidence="4" id="KW-0547">Nucleotide-binding</keyword>
<dbReference type="EMBL" id="ML991808">
    <property type="protein sequence ID" value="KAF2233283.1"/>
    <property type="molecule type" value="Genomic_DNA"/>
</dbReference>
<dbReference type="GO" id="GO:0005524">
    <property type="term" value="F:ATP binding"/>
    <property type="evidence" value="ECO:0007669"/>
    <property type="project" value="UniProtKB-KW"/>
</dbReference>
<dbReference type="SUPFAM" id="SSF56112">
    <property type="entry name" value="Protein kinase-like (PK-like)"/>
    <property type="match status" value="1"/>
</dbReference>
<dbReference type="AlphaFoldDB" id="A0A6A6H6Y2"/>
<keyword evidence="2" id="KW-0723">Serine/threonine-protein kinase</keyword>
<evidence type="ECO:0000256" key="1">
    <source>
        <dbReference type="ARBA" id="ARBA00006529"/>
    </source>
</evidence>
<dbReference type="Proteomes" id="UP000800092">
    <property type="component" value="Unassembled WGS sequence"/>
</dbReference>
<dbReference type="PROSITE" id="PS00108">
    <property type="entry name" value="PROTEIN_KINASE_ST"/>
    <property type="match status" value="1"/>
</dbReference>
<evidence type="ECO:0000256" key="4">
    <source>
        <dbReference type="ARBA" id="ARBA00022741"/>
    </source>
</evidence>
<protein>
    <submittedName>
        <fullName evidence="8">Kinase-like protein</fullName>
    </submittedName>
</protein>
<proteinExistence type="inferred from homology"/>
<reference evidence="8" key="1">
    <citation type="journal article" date="2020" name="Stud. Mycol.">
        <title>101 Dothideomycetes genomes: a test case for predicting lifestyles and emergence of pathogens.</title>
        <authorList>
            <person name="Haridas S."/>
            <person name="Albert R."/>
            <person name="Binder M."/>
            <person name="Bloem J."/>
            <person name="Labutti K."/>
            <person name="Salamov A."/>
            <person name="Andreopoulos B."/>
            <person name="Baker S."/>
            <person name="Barry K."/>
            <person name="Bills G."/>
            <person name="Bluhm B."/>
            <person name="Cannon C."/>
            <person name="Castanera R."/>
            <person name="Culley D."/>
            <person name="Daum C."/>
            <person name="Ezra D."/>
            <person name="Gonzalez J."/>
            <person name="Henrissat B."/>
            <person name="Kuo A."/>
            <person name="Liang C."/>
            <person name="Lipzen A."/>
            <person name="Lutzoni F."/>
            <person name="Magnuson J."/>
            <person name="Mondo S."/>
            <person name="Nolan M."/>
            <person name="Ohm R."/>
            <person name="Pangilinan J."/>
            <person name="Park H.-J."/>
            <person name="Ramirez L."/>
            <person name="Alfaro M."/>
            <person name="Sun H."/>
            <person name="Tritt A."/>
            <person name="Yoshinaga Y."/>
            <person name="Zwiers L.-H."/>
            <person name="Turgeon B."/>
            <person name="Goodwin S."/>
            <person name="Spatafora J."/>
            <person name="Crous P."/>
            <person name="Grigoriev I."/>
        </authorList>
    </citation>
    <scope>NUCLEOTIDE SEQUENCE</scope>
    <source>
        <strain evidence="8">Tuck. ex Michener</strain>
    </source>
</reference>
<keyword evidence="5 8" id="KW-0418">Kinase</keyword>
<dbReference type="InterPro" id="IPR011009">
    <property type="entry name" value="Kinase-like_dom_sf"/>
</dbReference>
<comment type="similarity">
    <text evidence="1">Belongs to the protein kinase superfamily. STE Ser/Thr protein kinase family. MAP kinase kinase kinase subfamily.</text>
</comment>
<dbReference type="Pfam" id="PF00069">
    <property type="entry name" value="Pkinase"/>
    <property type="match status" value="1"/>
</dbReference>
<name>A0A6A6H6Y2_VIRVR</name>
<dbReference type="InterPro" id="IPR008271">
    <property type="entry name" value="Ser/Thr_kinase_AS"/>
</dbReference>
<feature type="non-terminal residue" evidence="8">
    <location>
        <position position="382"/>
    </location>
</feature>
<sequence>MSASDAISSDDLKGFLRKLLGSPLDDKDTAPRRLRNQDYQSISDYLQMAGKRSWADRPRTFTVLYMIDHVEAMDGFIAEDLSDIALPYSDGNLPNVFSKQARSQFLRYQSNVLDEVAADIAGDLEEGGQHRNLDGPAETYFRRVRRLGEGGFATVDEVVGNLSSKHFALKRMPRHTFFETDRSRLEAVKNELQSLKRLSHKHIVQLVGSFTDHEGIGLLMTPVAKQNLAEFMTARVDKDGQEDRRFLLRNFFGCIASAVDYLHSQNIRHKDIKPQNILVKDTKVYITDFGTSRMWIKDDTDTTEGTVSAFTQRYSAPEVIHSQKRNKSADIWSLGCVFLEMAVVLADRTLRDMKTFFLTNGSKREFVYSNPEALSLWIEELR</sequence>
<dbReference type="GO" id="GO:0004674">
    <property type="term" value="F:protein serine/threonine kinase activity"/>
    <property type="evidence" value="ECO:0007669"/>
    <property type="project" value="UniProtKB-KW"/>
</dbReference>
<evidence type="ECO:0000256" key="2">
    <source>
        <dbReference type="ARBA" id="ARBA00022527"/>
    </source>
</evidence>
<evidence type="ECO:0000256" key="6">
    <source>
        <dbReference type="ARBA" id="ARBA00022840"/>
    </source>
</evidence>
<evidence type="ECO:0000256" key="5">
    <source>
        <dbReference type="ARBA" id="ARBA00022777"/>
    </source>
</evidence>
<keyword evidence="3" id="KW-0808">Transferase</keyword>
<dbReference type="PROSITE" id="PS50011">
    <property type="entry name" value="PROTEIN_KINASE_DOM"/>
    <property type="match status" value="1"/>
</dbReference>
<accession>A0A6A6H6Y2</accession>
<dbReference type="PANTHER" id="PTHR11584">
    <property type="entry name" value="SERINE/THREONINE PROTEIN KINASE"/>
    <property type="match status" value="1"/>
</dbReference>
<evidence type="ECO:0000313" key="9">
    <source>
        <dbReference type="Proteomes" id="UP000800092"/>
    </source>
</evidence>
<keyword evidence="6" id="KW-0067">ATP-binding</keyword>
<dbReference type="SMART" id="SM00220">
    <property type="entry name" value="S_TKc"/>
    <property type="match status" value="1"/>
</dbReference>
<gene>
    <name evidence="8" type="ORF">EV356DRAFT_448763</name>
</gene>
<dbReference type="PANTHER" id="PTHR11584:SF369">
    <property type="entry name" value="MITOGEN-ACTIVATED PROTEIN KINASE KINASE KINASE 19-RELATED"/>
    <property type="match status" value="1"/>
</dbReference>
<keyword evidence="9" id="KW-1185">Reference proteome</keyword>
<evidence type="ECO:0000313" key="8">
    <source>
        <dbReference type="EMBL" id="KAF2233283.1"/>
    </source>
</evidence>
<dbReference type="CDD" id="cd00180">
    <property type="entry name" value="PKc"/>
    <property type="match status" value="1"/>
</dbReference>